<dbReference type="InterPro" id="IPR005650">
    <property type="entry name" value="BlaI_family"/>
</dbReference>
<evidence type="ECO:0000256" key="1">
    <source>
        <dbReference type="ARBA" id="ARBA00011046"/>
    </source>
</evidence>
<dbReference type="Pfam" id="PF03965">
    <property type="entry name" value="Penicillinase_R"/>
    <property type="match status" value="1"/>
</dbReference>
<dbReference type="InterPro" id="IPR036390">
    <property type="entry name" value="WH_DNA-bd_sf"/>
</dbReference>
<evidence type="ECO:0000256" key="2">
    <source>
        <dbReference type="ARBA" id="ARBA00023015"/>
    </source>
</evidence>
<dbReference type="Gene3D" id="1.10.4040.10">
    <property type="entry name" value="Penicillinase repressor domain"/>
    <property type="match status" value="1"/>
</dbReference>
<dbReference type="Gene3D" id="1.10.10.10">
    <property type="entry name" value="Winged helix-like DNA-binding domain superfamily/Winged helix DNA-binding domain"/>
    <property type="match status" value="1"/>
</dbReference>
<dbReference type="AlphaFoldDB" id="A0A974WHN1"/>
<evidence type="ECO:0000313" key="6">
    <source>
        <dbReference type="Proteomes" id="UP000662783"/>
    </source>
</evidence>
<comment type="similarity">
    <text evidence="1">Belongs to the BlaI transcriptional regulatory family.</text>
</comment>
<reference evidence="5" key="1">
    <citation type="submission" date="2021-02" db="EMBL/GenBank/DDBJ databases">
        <title>Fulvivirga sp. S481 isolated from sea water.</title>
        <authorList>
            <person name="Bae S.S."/>
            <person name="Baek K."/>
        </authorList>
    </citation>
    <scope>NUCLEOTIDE SEQUENCE</scope>
    <source>
        <strain evidence="5">S481</strain>
    </source>
</reference>
<dbReference type="GO" id="GO:0045892">
    <property type="term" value="P:negative regulation of DNA-templated transcription"/>
    <property type="evidence" value="ECO:0007669"/>
    <property type="project" value="InterPro"/>
</dbReference>
<dbReference type="KEGG" id="fuv:JR347_17330"/>
<keyword evidence="2" id="KW-0805">Transcription regulation</keyword>
<dbReference type="SUPFAM" id="SSF46785">
    <property type="entry name" value="Winged helix' DNA-binding domain"/>
    <property type="match status" value="1"/>
</dbReference>
<keyword evidence="4" id="KW-0804">Transcription</keyword>
<gene>
    <name evidence="5" type="ORF">JR347_17330</name>
</gene>
<evidence type="ECO:0000313" key="5">
    <source>
        <dbReference type="EMBL" id="QSE97322.1"/>
    </source>
</evidence>
<evidence type="ECO:0000256" key="4">
    <source>
        <dbReference type="ARBA" id="ARBA00023163"/>
    </source>
</evidence>
<accession>A0A974WHN1</accession>
<keyword evidence="6" id="KW-1185">Reference proteome</keyword>
<dbReference type="InterPro" id="IPR036388">
    <property type="entry name" value="WH-like_DNA-bd_sf"/>
</dbReference>
<dbReference type="Proteomes" id="UP000662783">
    <property type="component" value="Chromosome"/>
</dbReference>
<name>A0A974WHN1_9BACT</name>
<keyword evidence="3" id="KW-0238">DNA-binding</keyword>
<dbReference type="RefSeq" id="WP_205721833.1">
    <property type="nucleotide sequence ID" value="NZ_CP070608.1"/>
</dbReference>
<protein>
    <submittedName>
        <fullName evidence="5">BlaI/MecI/CopY family transcriptional regulator</fullName>
    </submittedName>
</protein>
<sequence length="125" mass="14521">MKIKPTDKELEILQVLWKQGPSTVREVNEQLSTEKEVGYTTTLKFMQIMHEKGIVSRELFGKTHRYTAIINQESIQQTLVEQLMETAFQGSAMKMVMQVLGNKKSDAKELKEIKEYIDKLNDEQK</sequence>
<dbReference type="EMBL" id="CP070608">
    <property type="protein sequence ID" value="QSE97322.1"/>
    <property type="molecule type" value="Genomic_DNA"/>
</dbReference>
<dbReference type="GO" id="GO:0003677">
    <property type="term" value="F:DNA binding"/>
    <property type="evidence" value="ECO:0007669"/>
    <property type="project" value="UniProtKB-KW"/>
</dbReference>
<evidence type="ECO:0000256" key="3">
    <source>
        <dbReference type="ARBA" id="ARBA00023125"/>
    </source>
</evidence>
<dbReference type="PIRSF" id="PIRSF019455">
    <property type="entry name" value="CopR_AtkY"/>
    <property type="match status" value="1"/>
</dbReference>
<proteinExistence type="inferred from homology"/>
<organism evidence="5 6">
    <name type="scientific">Fulvivirga lutea</name>
    <dbReference type="NCBI Taxonomy" id="2810512"/>
    <lineage>
        <taxon>Bacteria</taxon>
        <taxon>Pseudomonadati</taxon>
        <taxon>Bacteroidota</taxon>
        <taxon>Cytophagia</taxon>
        <taxon>Cytophagales</taxon>
        <taxon>Fulvivirgaceae</taxon>
        <taxon>Fulvivirga</taxon>
    </lineage>
</organism>